<name>A0A1C0Z2N8_9BACL</name>
<keyword evidence="1" id="KW-0812">Transmembrane</keyword>
<protein>
    <submittedName>
        <fullName evidence="2">Uncharacterized protein</fullName>
    </submittedName>
</protein>
<keyword evidence="3" id="KW-1185">Reference proteome</keyword>
<proteinExistence type="predicted"/>
<evidence type="ECO:0000313" key="3">
    <source>
        <dbReference type="Proteomes" id="UP000093482"/>
    </source>
</evidence>
<dbReference type="RefSeq" id="WP_066461534.1">
    <property type="nucleotide sequence ID" value="NZ_MATO01000006.1"/>
</dbReference>
<dbReference type="AlphaFoldDB" id="A0A1C0Z2N8"/>
<keyword evidence="1" id="KW-0472">Membrane</keyword>
<dbReference type="OrthoDB" id="9869584at2"/>
<accession>A0A1C0Z2N8</accession>
<keyword evidence="1" id="KW-1133">Transmembrane helix</keyword>
<sequence length="148" mass="16449">MRKPLKIYLFLLLLITAFGILGNILIQDEPNLQATDINADIPGSETMVALYEQLATTFGENAIFDIAVLPVDDRFDAELLLIANVTDEQTLLADTEKALRSIEEITLRHVTISWQMNDATVMHATFASPFDTTAETIAARAIDYTYTP</sequence>
<comment type="caution">
    <text evidence="2">The sequence shown here is derived from an EMBL/GenBank/DDBJ whole genome shotgun (WGS) entry which is preliminary data.</text>
</comment>
<organism evidence="2 3">
    <name type="scientific">Caryophanon latum</name>
    <dbReference type="NCBI Taxonomy" id="33977"/>
    <lineage>
        <taxon>Bacteria</taxon>
        <taxon>Bacillati</taxon>
        <taxon>Bacillota</taxon>
        <taxon>Bacilli</taxon>
        <taxon>Bacillales</taxon>
        <taxon>Caryophanaceae</taxon>
        <taxon>Caryophanon</taxon>
    </lineage>
</organism>
<gene>
    <name evidence="2" type="ORF">A6K76_04840</name>
</gene>
<reference evidence="2 3" key="1">
    <citation type="submission" date="2016-07" db="EMBL/GenBank/DDBJ databases">
        <title>Caryophanon latum genome sequencing.</title>
        <authorList>
            <person name="Verma A."/>
            <person name="Pal Y."/>
            <person name="Krishnamurthi S."/>
        </authorList>
    </citation>
    <scope>NUCLEOTIDE SEQUENCE [LARGE SCALE GENOMIC DNA]</scope>
    <source>
        <strain evidence="2 3">DSM 14151</strain>
    </source>
</reference>
<evidence type="ECO:0000313" key="2">
    <source>
        <dbReference type="EMBL" id="OCS93663.1"/>
    </source>
</evidence>
<feature type="transmembrane region" description="Helical" evidence="1">
    <location>
        <begin position="7"/>
        <end position="26"/>
    </location>
</feature>
<evidence type="ECO:0000256" key="1">
    <source>
        <dbReference type="SAM" id="Phobius"/>
    </source>
</evidence>
<dbReference type="Proteomes" id="UP000093482">
    <property type="component" value="Unassembled WGS sequence"/>
</dbReference>
<dbReference type="EMBL" id="MATO01000006">
    <property type="protein sequence ID" value="OCS93663.1"/>
    <property type="molecule type" value="Genomic_DNA"/>
</dbReference>